<evidence type="ECO:0000313" key="1">
    <source>
        <dbReference type="EMBL" id="MBB4963439.1"/>
    </source>
</evidence>
<proteinExistence type="predicted"/>
<evidence type="ECO:0000313" key="2">
    <source>
        <dbReference type="Proteomes" id="UP000542674"/>
    </source>
</evidence>
<dbReference type="EMBL" id="JACHJS010000001">
    <property type="protein sequence ID" value="MBB4963439.1"/>
    <property type="molecule type" value="Genomic_DNA"/>
</dbReference>
<keyword evidence="2" id="KW-1185">Reference proteome</keyword>
<sequence length="146" mass="15656">MYYLEAVIADRQTLRGLADSVEHAWIVDLGQGLSLLPLTDPVLEAGFRKEQAGFAGRLAAWSANGPVAHVDADFFGGLGTQYAQVWHLGEVVLGPLHAAEGEPTPEAGSPISQALRRLGAVKGDHVDEFDAVGLGRHRRTDHWVPA</sequence>
<dbReference type="RefSeq" id="WP_184666217.1">
    <property type="nucleotide sequence ID" value="NZ_BAABAI010000036.1"/>
</dbReference>
<dbReference type="Proteomes" id="UP000542674">
    <property type="component" value="Unassembled WGS sequence"/>
</dbReference>
<reference evidence="1 2" key="1">
    <citation type="submission" date="2020-08" db="EMBL/GenBank/DDBJ databases">
        <title>Sequencing the genomes of 1000 actinobacteria strains.</title>
        <authorList>
            <person name="Klenk H.-P."/>
        </authorList>
    </citation>
    <scope>NUCLEOTIDE SEQUENCE [LARGE SCALE GENOMIC DNA]</scope>
    <source>
        <strain evidence="1 2">DSM 45084</strain>
    </source>
</reference>
<gene>
    <name evidence="1" type="ORF">F4559_000798</name>
</gene>
<dbReference type="AlphaFoldDB" id="A0A7W7WTS7"/>
<accession>A0A7W7WTS7</accession>
<organism evidence="1 2">
    <name type="scientific">Saccharothrix violaceirubra</name>
    <dbReference type="NCBI Taxonomy" id="413306"/>
    <lineage>
        <taxon>Bacteria</taxon>
        <taxon>Bacillati</taxon>
        <taxon>Actinomycetota</taxon>
        <taxon>Actinomycetes</taxon>
        <taxon>Pseudonocardiales</taxon>
        <taxon>Pseudonocardiaceae</taxon>
        <taxon>Saccharothrix</taxon>
    </lineage>
</organism>
<comment type="caution">
    <text evidence="1">The sequence shown here is derived from an EMBL/GenBank/DDBJ whole genome shotgun (WGS) entry which is preliminary data.</text>
</comment>
<protein>
    <submittedName>
        <fullName evidence="1">Uncharacterized protein</fullName>
    </submittedName>
</protein>
<name>A0A7W7WTS7_9PSEU</name>